<dbReference type="PANTHER" id="PTHR21089">
    <property type="entry name" value="SHIKIMATE DEHYDROGENASE"/>
    <property type="match status" value="1"/>
</dbReference>
<dbReference type="SUPFAM" id="SSF53223">
    <property type="entry name" value="Aminoacid dehydrogenase-like, N-terminal domain"/>
    <property type="match status" value="1"/>
</dbReference>
<comment type="pathway">
    <text evidence="1 8">Metabolic intermediate biosynthesis; chorismate biosynthesis; chorismate from D-erythrose 4-phosphate and phosphoenolpyruvate: step 4/7.</text>
</comment>
<evidence type="ECO:0000256" key="6">
    <source>
        <dbReference type="ARBA" id="ARBA00023141"/>
    </source>
</evidence>
<evidence type="ECO:0000256" key="3">
    <source>
        <dbReference type="ARBA" id="ARBA00022605"/>
    </source>
</evidence>
<evidence type="ECO:0000256" key="7">
    <source>
        <dbReference type="ARBA" id="ARBA00049442"/>
    </source>
</evidence>
<dbReference type="GO" id="GO:0050661">
    <property type="term" value="F:NADP binding"/>
    <property type="evidence" value="ECO:0007669"/>
    <property type="project" value="InterPro"/>
</dbReference>
<evidence type="ECO:0000256" key="1">
    <source>
        <dbReference type="ARBA" id="ARBA00004871"/>
    </source>
</evidence>
<dbReference type="GO" id="GO:0004764">
    <property type="term" value="F:shikimate 3-dehydrogenase (NADP+) activity"/>
    <property type="evidence" value="ECO:0007669"/>
    <property type="project" value="UniProtKB-UniRule"/>
</dbReference>
<dbReference type="InterPro" id="IPR011342">
    <property type="entry name" value="Shikimate_DH"/>
</dbReference>
<feature type="domain" description="Quinate/shikimate 5-dehydrogenase/glutamyl-tRNA reductase" evidence="9">
    <location>
        <begin position="118"/>
        <end position="190"/>
    </location>
</feature>
<feature type="binding site" evidence="8">
    <location>
        <position position="219"/>
    </location>
    <ligand>
        <name>shikimate</name>
        <dbReference type="ChEBI" id="CHEBI:36208"/>
    </ligand>
</feature>
<dbReference type="Gene3D" id="3.40.50.10860">
    <property type="entry name" value="Leucine Dehydrogenase, chain A, domain 1"/>
    <property type="match status" value="1"/>
</dbReference>
<keyword evidence="12" id="KW-1185">Reference proteome</keyword>
<feature type="domain" description="Shikimate dehydrogenase substrate binding N-terminal" evidence="10">
    <location>
        <begin position="9"/>
        <end position="91"/>
    </location>
</feature>
<feature type="binding site" evidence="8">
    <location>
        <position position="89"/>
    </location>
    <ligand>
        <name>shikimate</name>
        <dbReference type="ChEBI" id="CHEBI:36208"/>
    </ligand>
</feature>
<name>A0A432L9I6_9BACI</name>
<feature type="active site" description="Proton acceptor" evidence="8">
    <location>
        <position position="68"/>
    </location>
</feature>
<dbReference type="UniPathway" id="UPA00053">
    <property type="reaction ID" value="UER00087"/>
</dbReference>
<keyword evidence="4 8" id="KW-0521">NADP</keyword>
<feature type="binding site" evidence="8">
    <location>
        <position position="240"/>
    </location>
    <ligand>
        <name>NADP(+)</name>
        <dbReference type="ChEBI" id="CHEBI:58349"/>
    </ligand>
</feature>
<dbReference type="HAMAP" id="MF_00222">
    <property type="entry name" value="Shikimate_DH_AroE"/>
    <property type="match status" value="1"/>
</dbReference>
<dbReference type="GO" id="GO:0009073">
    <property type="term" value="P:aromatic amino acid family biosynthetic process"/>
    <property type="evidence" value="ECO:0007669"/>
    <property type="project" value="UniProtKB-KW"/>
</dbReference>
<dbReference type="InterPro" id="IPR046346">
    <property type="entry name" value="Aminoacid_DH-like_N_sf"/>
</dbReference>
<evidence type="ECO:0000259" key="9">
    <source>
        <dbReference type="Pfam" id="PF01488"/>
    </source>
</evidence>
<dbReference type="EC" id="1.1.1.25" evidence="2 8"/>
<comment type="caution">
    <text evidence="8">Lacks conserved residue(s) required for the propagation of feature annotation.</text>
</comment>
<evidence type="ECO:0000256" key="8">
    <source>
        <dbReference type="HAMAP-Rule" id="MF_00222"/>
    </source>
</evidence>
<sequence>MIDINIYGILGNPLDHSLSPLLQNETYKKNSIDAQFQKFQVQEEHFENEMLKLKAQNVKGLIVTIPYKERIIPYLDELDITAKNTGVVNIVHNINGKYVGFNFDGKAWLSGLLQHFHLQNLDNKNVLIIGFGGAAKSIYFELLQFNNININIANRKIEKVKNSIDTYNRIFTLDEAEKRMSEYDLVIQTTPIGMWPKIDESPVKFSNIKQGAIFSDIIYNPPSTAFLKNASQLGGQVQNGLSMLIQQNHKAIKMWFQKEVNYEEMQNLIKKID</sequence>
<keyword evidence="3 8" id="KW-0028">Amino-acid biosynthesis</keyword>
<comment type="catalytic activity">
    <reaction evidence="7 8">
        <text>shikimate + NADP(+) = 3-dehydroshikimate + NADPH + H(+)</text>
        <dbReference type="Rhea" id="RHEA:17737"/>
        <dbReference type="ChEBI" id="CHEBI:15378"/>
        <dbReference type="ChEBI" id="CHEBI:16630"/>
        <dbReference type="ChEBI" id="CHEBI:36208"/>
        <dbReference type="ChEBI" id="CHEBI:57783"/>
        <dbReference type="ChEBI" id="CHEBI:58349"/>
        <dbReference type="EC" id="1.1.1.25"/>
    </reaction>
</comment>
<feature type="binding site" evidence="8">
    <location>
        <position position="217"/>
    </location>
    <ligand>
        <name>NADP(+)</name>
        <dbReference type="ChEBI" id="CHEBI:58349"/>
    </ligand>
</feature>
<proteinExistence type="inferred from homology"/>
<dbReference type="InterPro" id="IPR022893">
    <property type="entry name" value="Shikimate_DH_fam"/>
</dbReference>
<evidence type="ECO:0000256" key="5">
    <source>
        <dbReference type="ARBA" id="ARBA00023002"/>
    </source>
</evidence>
<protein>
    <recommendedName>
        <fullName evidence="2 8">Shikimate dehydrogenase (NADP(+))</fullName>
        <shortName evidence="8">SDH</shortName>
        <ecNumber evidence="2 8">1.1.1.25</ecNumber>
    </recommendedName>
</protein>
<dbReference type="GO" id="GO:0008652">
    <property type="term" value="P:amino acid biosynthetic process"/>
    <property type="evidence" value="ECO:0007669"/>
    <property type="project" value="UniProtKB-KW"/>
</dbReference>
<dbReference type="PANTHER" id="PTHR21089:SF1">
    <property type="entry name" value="BIFUNCTIONAL 3-DEHYDROQUINATE DEHYDRATASE_SHIKIMATE DEHYDROGENASE, CHLOROPLASTIC"/>
    <property type="match status" value="1"/>
</dbReference>
<feature type="binding site" evidence="8">
    <location>
        <position position="247"/>
    </location>
    <ligand>
        <name>shikimate</name>
        <dbReference type="ChEBI" id="CHEBI:36208"/>
    </ligand>
</feature>
<evidence type="ECO:0000313" key="12">
    <source>
        <dbReference type="Proteomes" id="UP000287910"/>
    </source>
</evidence>
<accession>A0A432L9I6</accession>
<dbReference type="AlphaFoldDB" id="A0A432L9I6"/>
<dbReference type="InterPro" id="IPR013708">
    <property type="entry name" value="Shikimate_DH-bd_N"/>
</dbReference>
<dbReference type="Pfam" id="PF01488">
    <property type="entry name" value="Shikimate_DH"/>
    <property type="match status" value="1"/>
</dbReference>
<keyword evidence="5 8" id="KW-0560">Oxidoreductase</keyword>
<dbReference type="NCBIfam" id="TIGR00507">
    <property type="entry name" value="aroE"/>
    <property type="match status" value="1"/>
</dbReference>
<comment type="similarity">
    <text evidence="8">Belongs to the shikimate dehydrogenase family.</text>
</comment>
<dbReference type="CDD" id="cd01065">
    <property type="entry name" value="NAD_bind_Shikimate_DH"/>
    <property type="match status" value="1"/>
</dbReference>
<reference evidence="11 12" key="1">
    <citation type="submission" date="2018-12" db="EMBL/GenBank/DDBJ databases">
        <title>Lysinibacillus antri sp. nov., isolated from a cave soil.</title>
        <authorList>
            <person name="Narsing Rao M.P."/>
            <person name="Zhang H."/>
            <person name="Dong Z.-Y."/>
            <person name="Niu X.-K."/>
            <person name="Zhang K."/>
            <person name="Fang B.-Z."/>
            <person name="Kang Y.-Q."/>
            <person name="Xiao M."/>
            <person name="Li W.-J."/>
        </authorList>
    </citation>
    <scope>NUCLEOTIDE SEQUENCE [LARGE SCALE GENOMIC DNA]</scope>
    <source>
        <strain evidence="11 12">SYSU K30002</strain>
    </source>
</reference>
<organism evidence="11 12">
    <name type="scientific">Lysinibacillus antri</name>
    <dbReference type="NCBI Taxonomy" id="2498145"/>
    <lineage>
        <taxon>Bacteria</taxon>
        <taxon>Bacillati</taxon>
        <taxon>Bacillota</taxon>
        <taxon>Bacilli</taxon>
        <taxon>Bacillales</taxon>
        <taxon>Bacillaceae</taxon>
        <taxon>Lysinibacillus</taxon>
    </lineage>
</organism>
<comment type="caution">
    <text evidence="11">The sequence shown here is derived from an EMBL/GenBank/DDBJ whole genome shotgun (WGS) entry which is preliminary data.</text>
</comment>
<dbReference type="Gene3D" id="3.40.50.720">
    <property type="entry name" value="NAD(P)-binding Rossmann-like Domain"/>
    <property type="match status" value="1"/>
</dbReference>
<dbReference type="EMBL" id="RYYR01000021">
    <property type="protein sequence ID" value="RUL50355.1"/>
    <property type="molecule type" value="Genomic_DNA"/>
</dbReference>
<dbReference type="Proteomes" id="UP000287910">
    <property type="component" value="Unassembled WGS sequence"/>
</dbReference>
<evidence type="ECO:0000256" key="4">
    <source>
        <dbReference type="ARBA" id="ARBA00022857"/>
    </source>
</evidence>
<dbReference type="InterPro" id="IPR006151">
    <property type="entry name" value="Shikm_DH/Glu-tRNA_Rdtase"/>
</dbReference>
<keyword evidence="6 8" id="KW-0057">Aromatic amino acid biosynthesis</keyword>
<dbReference type="GO" id="GO:0005829">
    <property type="term" value="C:cytosol"/>
    <property type="evidence" value="ECO:0007669"/>
    <property type="project" value="TreeGrafter"/>
</dbReference>
<dbReference type="SUPFAM" id="SSF51735">
    <property type="entry name" value="NAD(P)-binding Rossmann-fold domains"/>
    <property type="match status" value="1"/>
</dbReference>
<feature type="binding site" evidence="8">
    <location>
        <position position="104"/>
    </location>
    <ligand>
        <name>shikimate</name>
        <dbReference type="ChEBI" id="CHEBI:36208"/>
    </ligand>
</feature>
<dbReference type="InterPro" id="IPR036291">
    <property type="entry name" value="NAD(P)-bd_dom_sf"/>
</dbReference>
<evidence type="ECO:0000313" key="11">
    <source>
        <dbReference type="EMBL" id="RUL50355.1"/>
    </source>
</evidence>
<dbReference type="GO" id="GO:0019632">
    <property type="term" value="P:shikimate metabolic process"/>
    <property type="evidence" value="ECO:0007669"/>
    <property type="project" value="InterPro"/>
</dbReference>
<dbReference type="RefSeq" id="WP_126659870.1">
    <property type="nucleotide sequence ID" value="NZ_RYYR01000021.1"/>
</dbReference>
<dbReference type="GO" id="GO:0009423">
    <property type="term" value="P:chorismate biosynthetic process"/>
    <property type="evidence" value="ECO:0007669"/>
    <property type="project" value="UniProtKB-UniRule"/>
</dbReference>
<feature type="binding site" evidence="8">
    <location>
        <position position="64"/>
    </location>
    <ligand>
        <name>shikimate</name>
        <dbReference type="ChEBI" id="CHEBI:36208"/>
    </ligand>
</feature>
<gene>
    <name evidence="8 11" type="primary">aroE</name>
    <name evidence="11" type="ORF">EK386_14350</name>
</gene>
<comment type="function">
    <text evidence="8">Involved in the biosynthesis of the chorismate, which leads to the biosynthesis of aromatic amino acids. Catalyzes the reversible NADPH linked reduction of 3-dehydroshikimate (DHSA) to yield shikimate (SA).</text>
</comment>
<evidence type="ECO:0000256" key="2">
    <source>
        <dbReference type="ARBA" id="ARBA00012962"/>
    </source>
</evidence>
<evidence type="ECO:0000259" key="10">
    <source>
        <dbReference type="Pfam" id="PF08501"/>
    </source>
</evidence>
<feature type="binding site" evidence="8">
    <location>
        <begin position="17"/>
        <end position="19"/>
    </location>
    <ligand>
        <name>shikimate</name>
        <dbReference type="ChEBI" id="CHEBI:36208"/>
    </ligand>
</feature>
<dbReference type="Pfam" id="PF08501">
    <property type="entry name" value="Shikimate_dh_N"/>
    <property type="match status" value="1"/>
</dbReference>
<comment type="subunit">
    <text evidence="8">Homodimer.</text>
</comment>